<keyword evidence="3" id="KW-1185">Reference proteome</keyword>
<protein>
    <recommendedName>
        <fullName evidence="4">Prevent-host-death family protein</fullName>
    </recommendedName>
</protein>
<organism evidence="2 3">
    <name type="scientific">Butyrivibrio hungatei</name>
    <dbReference type="NCBI Taxonomy" id="185008"/>
    <lineage>
        <taxon>Bacteria</taxon>
        <taxon>Bacillati</taxon>
        <taxon>Bacillota</taxon>
        <taxon>Clostridia</taxon>
        <taxon>Lachnospirales</taxon>
        <taxon>Lachnospiraceae</taxon>
        <taxon>Butyrivibrio</taxon>
    </lineage>
</organism>
<evidence type="ECO:0000256" key="1">
    <source>
        <dbReference type="ARBA" id="ARBA00009981"/>
    </source>
</evidence>
<evidence type="ECO:0000313" key="2">
    <source>
        <dbReference type="EMBL" id="SCY02202.1"/>
    </source>
</evidence>
<dbReference type="SUPFAM" id="SSF143120">
    <property type="entry name" value="YefM-like"/>
    <property type="match status" value="1"/>
</dbReference>
<accession>A0A1G5CIG3</accession>
<evidence type="ECO:0000313" key="3">
    <source>
        <dbReference type="Proteomes" id="UP000183047"/>
    </source>
</evidence>
<gene>
    <name evidence="2" type="ORF">SAMN02910451_01145</name>
</gene>
<proteinExistence type="inferred from homology"/>
<evidence type="ECO:0008006" key="4">
    <source>
        <dbReference type="Google" id="ProtNLM"/>
    </source>
</evidence>
<comment type="similarity">
    <text evidence="1">Belongs to the phD/YefM antitoxin family.</text>
</comment>
<dbReference type="AlphaFoldDB" id="A0A1G5CIG3"/>
<dbReference type="OrthoDB" id="9795585at2"/>
<dbReference type="RefSeq" id="WP_074461833.1">
    <property type="nucleotide sequence ID" value="NZ_FMUR01000006.1"/>
</dbReference>
<reference evidence="3" key="1">
    <citation type="submission" date="2016-10" db="EMBL/GenBank/DDBJ databases">
        <authorList>
            <person name="Varghese N."/>
            <person name="Submissions S."/>
        </authorList>
    </citation>
    <scope>NUCLEOTIDE SEQUENCE [LARGE SCALE GENOMIC DNA]</scope>
    <source>
        <strain evidence="3">XBD2006</strain>
    </source>
</reference>
<dbReference type="EMBL" id="FMUR01000006">
    <property type="protein sequence ID" value="SCY02202.1"/>
    <property type="molecule type" value="Genomic_DNA"/>
</dbReference>
<dbReference type="InterPro" id="IPR036165">
    <property type="entry name" value="YefM-like_sf"/>
</dbReference>
<sequence length="86" mass="9770">MPVIKPISDLRNYTEVTGNVSYGNRVYLTKNGHGNITMIDMKELDDLEKELALYKFKYEMAIAEQSIRTEGTVSEDELAKELGVKL</sequence>
<name>A0A1G5CIG3_9FIRM</name>
<dbReference type="Proteomes" id="UP000183047">
    <property type="component" value="Unassembled WGS sequence"/>
</dbReference>